<feature type="domain" description="Temptin Cys/Cys disulfide" evidence="1">
    <location>
        <begin position="9"/>
        <end position="64"/>
    </location>
</feature>
<dbReference type="OrthoDB" id="129121at2759"/>
<dbReference type="InterPro" id="IPR057626">
    <property type="entry name" value="S-S_Temptin"/>
</dbReference>
<organism evidence="2 3">
    <name type="scientific">Mizuhopecten yessoensis</name>
    <name type="common">Japanese scallop</name>
    <name type="synonym">Patinopecten yessoensis</name>
    <dbReference type="NCBI Taxonomy" id="6573"/>
    <lineage>
        <taxon>Eukaryota</taxon>
        <taxon>Metazoa</taxon>
        <taxon>Spiralia</taxon>
        <taxon>Lophotrochozoa</taxon>
        <taxon>Mollusca</taxon>
        <taxon>Bivalvia</taxon>
        <taxon>Autobranchia</taxon>
        <taxon>Pteriomorphia</taxon>
        <taxon>Pectinida</taxon>
        <taxon>Pectinoidea</taxon>
        <taxon>Pectinidae</taxon>
        <taxon>Mizuhopecten</taxon>
    </lineage>
</organism>
<keyword evidence="3" id="KW-1185">Reference proteome</keyword>
<reference evidence="2 3" key="1">
    <citation type="journal article" date="2017" name="Nat. Ecol. Evol.">
        <title>Scallop genome provides insights into evolution of bilaterian karyotype and development.</title>
        <authorList>
            <person name="Wang S."/>
            <person name="Zhang J."/>
            <person name="Jiao W."/>
            <person name="Li J."/>
            <person name="Xun X."/>
            <person name="Sun Y."/>
            <person name="Guo X."/>
            <person name="Huan P."/>
            <person name="Dong B."/>
            <person name="Zhang L."/>
            <person name="Hu X."/>
            <person name="Sun X."/>
            <person name="Wang J."/>
            <person name="Zhao C."/>
            <person name="Wang Y."/>
            <person name="Wang D."/>
            <person name="Huang X."/>
            <person name="Wang R."/>
            <person name="Lv J."/>
            <person name="Li Y."/>
            <person name="Zhang Z."/>
            <person name="Liu B."/>
            <person name="Lu W."/>
            <person name="Hui Y."/>
            <person name="Liang J."/>
            <person name="Zhou Z."/>
            <person name="Hou R."/>
            <person name="Li X."/>
            <person name="Liu Y."/>
            <person name="Li H."/>
            <person name="Ning X."/>
            <person name="Lin Y."/>
            <person name="Zhao L."/>
            <person name="Xing Q."/>
            <person name="Dou J."/>
            <person name="Li Y."/>
            <person name="Mao J."/>
            <person name="Guo H."/>
            <person name="Dou H."/>
            <person name="Li T."/>
            <person name="Mu C."/>
            <person name="Jiang W."/>
            <person name="Fu Q."/>
            <person name="Fu X."/>
            <person name="Miao Y."/>
            <person name="Liu J."/>
            <person name="Yu Q."/>
            <person name="Li R."/>
            <person name="Liao H."/>
            <person name="Li X."/>
            <person name="Kong Y."/>
            <person name="Jiang Z."/>
            <person name="Chourrout D."/>
            <person name="Li R."/>
            <person name="Bao Z."/>
        </authorList>
    </citation>
    <scope>NUCLEOTIDE SEQUENCE [LARGE SCALE GENOMIC DNA]</scope>
    <source>
        <strain evidence="2 3">PY_sf001</strain>
    </source>
</reference>
<dbReference type="AlphaFoldDB" id="A0A210PMQ3"/>
<name>A0A210PMQ3_MIZYE</name>
<evidence type="ECO:0000259" key="1">
    <source>
        <dbReference type="Pfam" id="PF24784"/>
    </source>
</evidence>
<dbReference type="Pfam" id="PF24784">
    <property type="entry name" value="Temptin_C"/>
    <property type="match status" value="1"/>
</dbReference>
<protein>
    <submittedName>
        <fullName evidence="2">Temptin</fullName>
    </submittedName>
</protein>
<evidence type="ECO:0000313" key="3">
    <source>
        <dbReference type="Proteomes" id="UP000242188"/>
    </source>
</evidence>
<evidence type="ECO:0000313" key="2">
    <source>
        <dbReference type="EMBL" id="OWF37769.1"/>
    </source>
</evidence>
<proteinExistence type="predicted"/>
<dbReference type="EMBL" id="NEDP02005580">
    <property type="protein sequence ID" value="OWF37769.1"/>
    <property type="molecule type" value="Genomic_DNA"/>
</dbReference>
<dbReference type="Proteomes" id="UP000242188">
    <property type="component" value="Unassembled WGS sequence"/>
</dbReference>
<accession>A0A210PMQ3</accession>
<comment type="caution">
    <text evidence="2">The sequence shown here is derived from an EMBL/GenBank/DDBJ whole genome shotgun (WGS) entry which is preliminary data.</text>
</comment>
<sequence length="76" mass="8372">MTVTSEWCVHGFPYYQTLIPNGGNISDPCDGVTIWQGVGHQAMGGDGPRNPFGLDFHSNEKARNNIHLCIVFIIAR</sequence>
<gene>
    <name evidence="2" type="ORF">KP79_PYT15626</name>
</gene>